<protein>
    <submittedName>
        <fullName evidence="8">Formate dehydrogenase gamma subunit</fullName>
    </submittedName>
</protein>
<feature type="binding site" evidence="7">
    <location>
        <position position="127"/>
    </location>
    <ligand>
        <name>[2Fe-2S] cluster</name>
        <dbReference type="ChEBI" id="CHEBI:190135"/>
    </ligand>
</feature>
<dbReference type="Proteomes" id="UP000192920">
    <property type="component" value="Unassembled WGS sequence"/>
</dbReference>
<keyword evidence="2 7" id="KW-0001">2Fe-2S</keyword>
<comment type="cofactor">
    <cofactor evidence="7">
        <name>[2Fe-2S] cluster</name>
        <dbReference type="ChEBI" id="CHEBI:190135"/>
    </cofactor>
    <text evidence="7">Binds 1 [2Fe-2S] cluster.</text>
</comment>
<feature type="binding site" evidence="7">
    <location>
        <position position="87"/>
    </location>
    <ligand>
        <name>[2Fe-2S] cluster</name>
        <dbReference type="ChEBI" id="CHEBI:190135"/>
    </ligand>
</feature>
<accession>A0A1Y6BWV3</accession>
<organism evidence="8 9">
    <name type="scientific">Pseudogulbenkiania subflava DSM 22618</name>
    <dbReference type="NCBI Taxonomy" id="1123014"/>
    <lineage>
        <taxon>Bacteria</taxon>
        <taxon>Pseudomonadati</taxon>
        <taxon>Pseudomonadota</taxon>
        <taxon>Betaproteobacteria</taxon>
        <taxon>Neisseriales</taxon>
        <taxon>Chromobacteriaceae</taxon>
        <taxon>Pseudogulbenkiania</taxon>
    </lineage>
</organism>
<keyword evidence="4 7" id="KW-0408">Iron</keyword>
<reference evidence="9" key="1">
    <citation type="submission" date="2017-04" db="EMBL/GenBank/DDBJ databases">
        <authorList>
            <person name="Varghese N."/>
            <person name="Submissions S."/>
        </authorList>
    </citation>
    <scope>NUCLEOTIDE SEQUENCE [LARGE SCALE GENOMIC DNA]</scope>
    <source>
        <strain evidence="9">DSM 22618</strain>
    </source>
</reference>
<evidence type="ECO:0000313" key="9">
    <source>
        <dbReference type="Proteomes" id="UP000192920"/>
    </source>
</evidence>
<dbReference type="PIRSF" id="PIRSF000216">
    <property type="entry name" value="NADH_DH_24kDa"/>
    <property type="match status" value="1"/>
</dbReference>
<evidence type="ECO:0000256" key="2">
    <source>
        <dbReference type="ARBA" id="ARBA00022714"/>
    </source>
</evidence>
<dbReference type="SUPFAM" id="SSF52833">
    <property type="entry name" value="Thioredoxin-like"/>
    <property type="match status" value="1"/>
</dbReference>
<keyword evidence="9" id="KW-1185">Reference proteome</keyword>
<evidence type="ECO:0000256" key="1">
    <source>
        <dbReference type="ARBA" id="ARBA00010643"/>
    </source>
</evidence>
<evidence type="ECO:0000256" key="4">
    <source>
        <dbReference type="ARBA" id="ARBA00023004"/>
    </source>
</evidence>
<evidence type="ECO:0000256" key="7">
    <source>
        <dbReference type="PIRSR" id="PIRSR000216-1"/>
    </source>
</evidence>
<dbReference type="InterPro" id="IPR036249">
    <property type="entry name" value="Thioredoxin-like_sf"/>
</dbReference>
<dbReference type="CDD" id="cd03081">
    <property type="entry name" value="TRX_Fd_NuoE_FDH_gamma"/>
    <property type="match status" value="1"/>
</dbReference>
<name>A0A1Y6BWV3_9NEIS</name>
<sequence>MTTEQDLAQASLQAILQTHQNQPGALLPILHDVQDALGFIPDWAVADIAKALNQSRAEVHGVITFYHHFRTTPPAQHTLQICQAEACQARGSRELTAHAEQVLGCSLHGQSADQRIGLEPVYCLGLCSTGPNIQLNDKMVSRVDAAKLDRLLASVKEAQ</sequence>
<keyword evidence="5 7" id="KW-0411">Iron-sulfur</keyword>
<dbReference type="Gene3D" id="3.40.30.10">
    <property type="entry name" value="Glutaredoxin"/>
    <property type="match status" value="1"/>
</dbReference>
<keyword evidence="3 7" id="KW-0479">Metal-binding</keyword>
<comment type="similarity">
    <text evidence="1">Belongs to the complex I 24 kDa subunit family.</text>
</comment>
<dbReference type="InterPro" id="IPR028431">
    <property type="entry name" value="NADP_DH_HndA-like"/>
</dbReference>
<evidence type="ECO:0000256" key="3">
    <source>
        <dbReference type="ARBA" id="ARBA00022723"/>
    </source>
</evidence>
<evidence type="ECO:0000256" key="6">
    <source>
        <dbReference type="ARBA" id="ARBA00034078"/>
    </source>
</evidence>
<dbReference type="Pfam" id="PF01257">
    <property type="entry name" value="2Fe-2S_thioredx"/>
    <property type="match status" value="1"/>
</dbReference>
<dbReference type="AlphaFoldDB" id="A0A1Y6BWV3"/>
<dbReference type="GO" id="GO:0016491">
    <property type="term" value="F:oxidoreductase activity"/>
    <property type="evidence" value="ECO:0007669"/>
    <property type="project" value="InterPro"/>
</dbReference>
<dbReference type="EMBL" id="FXAG01000014">
    <property type="protein sequence ID" value="SMF33261.1"/>
    <property type="molecule type" value="Genomic_DNA"/>
</dbReference>
<dbReference type="NCBIfam" id="NF004638">
    <property type="entry name" value="PRK05988.1"/>
    <property type="match status" value="1"/>
</dbReference>
<evidence type="ECO:0000256" key="5">
    <source>
        <dbReference type="ARBA" id="ARBA00023014"/>
    </source>
</evidence>
<dbReference type="InterPro" id="IPR041921">
    <property type="entry name" value="NuoE_N"/>
</dbReference>
<dbReference type="PANTHER" id="PTHR43342:SF1">
    <property type="entry name" value="BIFURCATING [FEFE] HYDROGENASE GAMMA SUBUNIT"/>
    <property type="match status" value="1"/>
</dbReference>
<comment type="cofactor">
    <cofactor evidence="6">
        <name>[2Fe-2S] cluster</name>
        <dbReference type="ChEBI" id="CHEBI:190135"/>
    </cofactor>
</comment>
<gene>
    <name evidence="8" type="ORF">SAMN02745746_02651</name>
</gene>
<dbReference type="InterPro" id="IPR002023">
    <property type="entry name" value="NuoE-like"/>
</dbReference>
<feature type="binding site" evidence="7">
    <location>
        <position position="82"/>
    </location>
    <ligand>
        <name>[2Fe-2S] cluster</name>
        <dbReference type="ChEBI" id="CHEBI:190135"/>
    </ligand>
</feature>
<dbReference type="GO" id="GO:0046872">
    <property type="term" value="F:metal ion binding"/>
    <property type="evidence" value="ECO:0007669"/>
    <property type="project" value="UniProtKB-KW"/>
</dbReference>
<dbReference type="RefSeq" id="WP_085276810.1">
    <property type="nucleotide sequence ID" value="NZ_FXAG01000014.1"/>
</dbReference>
<dbReference type="PANTHER" id="PTHR43342">
    <property type="entry name" value="NADH-QUINONE OXIDOREDUCTASE, E SUBUNIT"/>
    <property type="match status" value="1"/>
</dbReference>
<dbReference type="Gene3D" id="1.10.10.1590">
    <property type="entry name" value="NADH-quinone oxidoreductase subunit E"/>
    <property type="match status" value="1"/>
</dbReference>
<proteinExistence type="inferred from homology"/>
<feature type="binding site" evidence="7">
    <location>
        <position position="123"/>
    </location>
    <ligand>
        <name>[2Fe-2S] cluster</name>
        <dbReference type="ChEBI" id="CHEBI:190135"/>
    </ligand>
</feature>
<evidence type="ECO:0000313" key="8">
    <source>
        <dbReference type="EMBL" id="SMF33261.1"/>
    </source>
</evidence>
<dbReference type="STRING" id="1123014.SAMN02745746_02651"/>
<dbReference type="GO" id="GO:0051537">
    <property type="term" value="F:2 iron, 2 sulfur cluster binding"/>
    <property type="evidence" value="ECO:0007669"/>
    <property type="project" value="UniProtKB-KW"/>
</dbReference>